<evidence type="ECO:0000256" key="7">
    <source>
        <dbReference type="ARBA" id="ARBA00023180"/>
    </source>
</evidence>
<comment type="catalytic activity">
    <reaction evidence="1">
        <text>a phosphate monoester + H2O = an alcohol + phosphate</text>
        <dbReference type="Rhea" id="RHEA:15017"/>
        <dbReference type="ChEBI" id="CHEBI:15377"/>
        <dbReference type="ChEBI" id="CHEBI:30879"/>
        <dbReference type="ChEBI" id="CHEBI:43474"/>
        <dbReference type="ChEBI" id="CHEBI:67140"/>
        <dbReference type="EC" id="3.1.3.2"/>
    </reaction>
</comment>
<reference evidence="9" key="1">
    <citation type="journal article" date="2016" name="Sci. Rep.">
        <title>Molecular characterization of firefly nuptial gifts: a multi-omics approach sheds light on postcopulatory sexual selection.</title>
        <authorList>
            <person name="Al-Wathiqui N."/>
            <person name="Fallon T.R."/>
            <person name="South A."/>
            <person name="Weng J.K."/>
            <person name="Lewis S.M."/>
        </authorList>
    </citation>
    <scope>NUCLEOTIDE SEQUENCE</scope>
</reference>
<evidence type="ECO:0000256" key="4">
    <source>
        <dbReference type="ARBA" id="ARBA00022729"/>
    </source>
</evidence>
<evidence type="ECO:0000256" key="2">
    <source>
        <dbReference type="ARBA" id="ARBA00005375"/>
    </source>
</evidence>
<dbReference type="EMBL" id="GEZM01071042">
    <property type="protein sequence ID" value="JAV66102.1"/>
    <property type="molecule type" value="Transcribed_RNA"/>
</dbReference>
<dbReference type="EC" id="3.1.3.2" evidence="3"/>
<keyword evidence="4 8" id="KW-0732">Signal</keyword>
<evidence type="ECO:0000256" key="6">
    <source>
        <dbReference type="ARBA" id="ARBA00023157"/>
    </source>
</evidence>
<dbReference type="InterPro" id="IPR050645">
    <property type="entry name" value="Histidine_acid_phosphatase"/>
</dbReference>
<proteinExistence type="inferred from homology"/>
<feature type="chain" id="PRO_5011907328" description="acid phosphatase" evidence="8">
    <location>
        <begin position="21"/>
        <end position="375"/>
    </location>
</feature>
<dbReference type="Pfam" id="PF00328">
    <property type="entry name" value="His_Phos_2"/>
    <property type="match status" value="1"/>
</dbReference>
<dbReference type="PANTHER" id="PTHR11567:SF211">
    <property type="entry name" value="PROSTATIC ACID PHOSPHATASE"/>
    <property type="match status" value="1"/>
</dbReference>
<evidence type="ECO:0000256" key="1">
    <source>
        <dbReference type="ARBA" id="ARBA00000032"/>
    </source>
</evidence>
<dbReference type="Gene3D" id="3.40.50.1240">
    <property type="entry name" value="Phosphoglycerate mutase-like"/>
    <property type="match status" value="1"/>
</dbReference>
<keyword evidence="5" id="KW-0378">Hydrolase</keyword>
<accession>A0A1Y1L018</accession>
<dbReference type="InterPro" id="IPR029033">
    <property type="entry name" value="His_PPase_superfam"/>
</dbReference>
<evidence type="ECO:0000256" key="8">
    <source>
        <dbReference type="SAM" id="SignalP"/>
    </source>
</evidence>
<organism evidence="9">
    <name type="scientific">Photinus pyralis</name>
    <name type="common">Common eastern firefly</name>
    <name type="synonym">Lampyris pyralis</name>
    <dbReference type="NCBI Taxonomy" id="7054"/>
    <lineage>
        <taxon>Eukaryota</taxon>
        <taxon>Metazoa</taxon>
        <taxon>Ecdysozoa</taxon>
        <taxon>Arthropoda</taxon>
        <taxon>Hexapoda</taxon>
        <taxon>Insecta</taxon>
        <taxon>Pterygota</taxon>
        <taxon>Neoptera</taxon>
        <taxon>Endopterygota</taxon>
        <taxon>Coleoptera</taxon>
        <taxon>Polyphaga</taxon>
        <taxon>Elateriformia</taxon>
        <taxon>Elateroidea</taxon>
        <taxon>Lampyridae</taxon>
        <taxon>Lampyrinae</taxon>
        <taxon>Photinus</taxon>
    </lineage>
</organism>
<evidence type="ECO:0000313" key="9">
    <source>
        <dbReference type="EMBL" id="JAV66101.1"/>
    </source>
</evidence>
<comment type="similarity">
    <text evidence="2">Belongs to the histidine acid phosphatase family.</text>
</comment>
<dbReference type="CDD" id="cd07061">
    <property type="entry name" value="HP_HAP_like"/>
    <property type="match status" value="1"/>
</dbReference>
<dbReference type="AlphaFoldDB" id="A0A1Y1L018"/>
<name>A0A1Y1L018_PHOPY</name>
<dbReference type="PANTHER" id="PTHR11567">
    <property type="entry name" value="ACID PHOSPHATASE-RELATED"/>
    <property type="match status" value="1"/>
</dbReference>
<evidence type="ECO:0000256" key="3">
    <source>
        <dbReference type="ARBA" id="ARBA00012646"/>
    </source>
</evidence>
<feature type="signal peptide" evidence="8">
    <location>
        <begin position="1"/>
        <end position="20"/>
    </location>
</feature>
<sequence length="375" mass="43530">MLGKTALYVSMLTFFVTVEGEINDVTTLKYVHLLFRHGHRTPLNNKTYPTDPHKDETFYPYGFGTLTNEGKRASYELGEWLQKRYKHYLGYLYYPELVEAFTTPTVRTQMTMALVLAGLFPPKGTVLEWNKNLNWQPTVYTELSRNDKLLYSPFNNNCTTYHELYKDFLRSEEGMKLLKSTFGSHNYIKKNTKWDKDPLSVIFGTMDKLVIQKELKLPLPEWANGIFPDGLTSDFLDFLQSTSGNSKLKQMTGGYLLQKILKDTNLKLTDQLPKKQKMSLYAGHDVSIFSFLSIMEVYKRHRPQYTACVIVEVHTIKNIDRIRILYKEESSSNEAKVLIVPGCEEFCPLTKFTEILKDNIFDDEICSKDKQCCRL</sequence>
<dbReference type="SUPFAM" id="SSF53254">
    <property type="entry name" value="Phosphoglycerate mutase-like"/>
    <property type="match status" value="1"/>
</dbReference>
<keyword evidence="7" id="KW-0325">Glycoprotein</keyword>
<dbReference type="PROSITE" id="PS00616">
    <property type="entry name" value="HIS_ACID_PHOSPHAT_1"/>
    <property type="match status" value="1"/>
</dbReference>
<dbReference type="EMBL" id="GEZM01071043">
    <property type="protein sequence ID" value="JAV66101.1"/>
    <property type="molecule type" value="Transcribed_RNA"/>
</dbReference>
<dbReference type="InterPro" id="IPR000560">
    <property type="entry name" value="His_Pase_clade-2"/>
</dbReference>
<dbReference type="InterPro" id="IPR033379">
    <property type="entry name" value="Acid_Pase_AS"/>
</dbReference>
<protein>
    <recommendedName>
        <fullName evidence="3">acid phosphatase</fullName>
        <ecNumber evidence="3">3.1.3.2</ecNumber>
    </recommendedName>
</protein>
<dbReference type="GO" id="GO:0003993">
    <property type="term" value="F:acid phosphatase activity"/>
    <property type="evidence" value="ECO:0007669"/>
    <property type="project" value="UniProtKB-EC"/>
</dbReference>
<evidence type="ECO:0000256" key="5">
    <source>
        <dbReference type="ARBA" id="ARBA00022801"/>
    </source>
</evidence>
<keyword evidence="6" id="KW-1015">Disulfide bond</keyword>